<evidence type="ECO:0000256" key="3">
    <source>
        <dbReference type="ARBA" id="ARBA00022806"/>
    </source>
</evidence>
<organism evidence="7 8">
    <name type="scientific">Durusdinium trenchii</name>
    <dbReference type="NCBI Taxonomy" id="1381693"/>
    <lineage>
        <taxon>Eukaryota</taxon>
        <taxon>Sar</taxon>
        <taxon>Alveolata</taxon>
        <taxon>Dinophyceae</taxon>
        <taxon>Suessiales</taxon>
        <taxon>Symbiodiniaceae</taxon>
        <taxon>Durusdinium</taxon>
    </lineage>
</organism>
<evidence type="ECO:0000259" key="6">
    <source>
        <dbReference type="PROSITE" id="PS51061"/>
    </source>
</evidence>
<dbReference type="Gene3D" id="3.40.50.300">
    <property type="entry name" value="P-loop containing nucleotide triphosphate hydrolases"/>
    <property type="match status" value="1"/>
</dbReference>
<evidence type="ECO:0000313" key="8">
    <source>
        <dbReference type="Proteomes" id="UP001642484"/>
    </source>
</evidence>
<evidence type="ECO:0000256" key="4">
    <source>
        <dbReference type="ARBA" id="ARBA00022840"/>
    </source>
</evidence>
<dbReference type="InterPro" id="IPR027417">
    <property type="entry name" value="P-loop_NTPase"/>
</dbReference>
<dbReference type="Pfam" id="PF01424">
    <property type="entry name" value="R3H"/>
    <property type="match status" value="1"/>
</dbReference>
<dbReference type="SUPFAM" id="SSF52540">
    <property type="entry name" value="P-loop containing nucleoside triphosphate hydrolases"/>
    <property type="match status" value="1"/>
</dbReference>
<keyword evidence="2" id="KW-0378">Hydrolase</keyword>
<dbReference type="PROSITE" id="PS51061">
    <property type="entry name" value="R3H"/>
    <property type="match status" value="1"/>
</dbReference>
<keyword evidence="3" id="KW-0347">Helicase</keyword>
<dbReference type="SMART" id="SM00393">
    <property type="entry name" value="R3H"/>
    <property type="match status" value="1"/>
</dbReference>
<reference evidence="7 8" key="1">
    <citation type="submission" date="2024-02" db="EMBL/GenBank/DDBJ databases">
        <authorList>
            <person name="Chen Y."/>
            <person name="Shah S."/>
            <person name="Dougan E. K."/>
            <person name="Thang M."/>
            <person name="Chan C."/>
        </authorList>
    </citation>
    <scope>NUCLEOTIDE SEQUENCE [LARGE SCALE GENOMIC DNA]</scope>
</reference>
<comment type="caution">
    <text evidence="7">The sequence shown here is derived from an EMBL/GenBank/DDBJ whole genome shotgun (WGS) entry which is preliminary data.</text>
</comment>
<feature type="compositionally biased region" description="Pro residues" evidence="5">
    <location>
        <begin position="145"/>
        <end position="157"/>
    </location>
</feature>
<dbReference type="EMBL" id="CAXAMN010014114">
    <property type="protein sequence ID" value="CAK9042576.1"/>
    <property type="molecule type" value="Genomic_DNA"/>
</dbReference>
<feature type="domain" description="R3H" evidence="6">
    <location>
        <begin position="4"/>
        <end position="69"/>
    </location>
</feature>
<keyword evidence="4" id="KW-0067">ATP-binding</keyword>
<name>A0ABP0LV14_9DINO</name>
<dbReference type="SUPFAM" id="SSF82708">
    <property type="entry name" value="R3H domain"/>
    <property type="match status" value="1"/>
</dbReference>
<dbReference type="InterPro" id="IPR036867">
    <property type="entry name" value="R3H_dom_sf"/>
</dbReference>
<keyword evidence="8" id="KW-1185">Reference proteome</keyword>
<dbReference type="PANTHER" id="PTHR18934">
    <property type="entry name" value="ATP-DEPENDENT RNA HELICASE"/>
    <property type="match status" value="1"/>
</dbReference>
<evidence type="ECO:0000313" key="7">
    <source>
        <dbReference type="EMBL" id="CAK9042576.1"/>
    </source>
</evidence>
<dbReference type="PANTHER" id="PTHR18934:SF99">
    <property type="entry name" value="ATP-DEPENDENT RNA HELICASE DHX37-RELATED"/>
    <property type="match status" value="1"/>
</dbReference>
<evidence type="ECO:0000256" key="2">
    <source>
        <dbReference type="ARBA" id="ARBA00022801"/>
    </source>
</evidence>
<keyword evidence="1" id="KW-0547">Nucleotide-binding</keyword>
<dbReference type="Gene3D" id="3.30.1370.50">
    <property type="entry name" value="R3H-like domain"/>
    <property type="match status" value="1"/>
</dbReference>
<dbReference type="CDD" id="cd02325">
    <property type="entry name" value="R3H"/>
    <property type="match status" value="1"/>
</dbReference>
<protein>
    <recommendedName>
        <fullName evidence="6">R3H domain-containing protein</fullName>
    </recommendedName>
</protein>
<evidence type="ECO:0000256" key="5">
    <source>
        <dbReference type="SAM" id="MobiDB-lite"/>
    </source>
</evidence>
<evidence type="ECO:0000256" key="1">
    <source>
        <dbReference type="ARBA" id="ARBA00022741"/>
    </source>
</evidence>
<dbReference type="InterPro" id="IPR001374">
    <property type="entry name" value="R3H_dom"/>
</dbReference>
<gene>
    <name evidence="7" type="ORF">CCMP2556_LOCUS22646</name>
</gene>
<proteinExistence type="predicted"/>
<accession>A0ABP0LV14</accession>
<dbReference type="Proteomes" id="UP001642484">
    <property type="component" value="Unassembled WGS sequence"/>
</dbReference>
<sequence>MTSESFRKEVAERLDAVVKSLEPRASVAFPSCLSAEERKYVHHLAEQFGLKHESKGRGDARFISVSKDPGKAARRNLCGLEEVPRLSWPRAALETLEHPLVEHAAEGDNTEVAAASAPLVAVSPRSIDRLLESSGASGPGEPRGPEPGGPPLGPPPTELLQIRQALPAWQCREKILQAVQQSQVTLVIGETGCGKSTQVPQFLLEAFRRRCLLSHLWDGFQST</sequence>
<feature type="region of interest" description="Disordered" evidence="5">
    <location>
        <begin position="130"/>
        <end position="158"/>
    </location>
</feature>